<dbReference type="InterPro" id="IPR057596">
    <property type="entry name" value="RDRP_core"/>
</dbReference>
<keyword evidence="9" id="KW-1133">Transmembrane helix</keyword>
<organism evidence="13">
    <name type="scientific">Salvia splendens</name>
    <name type="common">Scarlet sage</name>
    <dbReference type="NCBI Taxonomy" id="180675"/>
    <lineage>
        <taxon>Eukaryota</taxon>
        <taxon>Viridiplantae</taxon>
        <taxon>Streptophyta</taxon>
        <taxon>Embryophyta</taxon>
        <taxon>Tracheophyta</taxon>
        <taxon>Spermatophyta</taxon>
        <taxon>Magnoliopsida</taxon>
        <taxon>eudicotyledons</taxon>
        <taxon>Gunneridae</taxon>
        <taxon>Pentapetalae</taxon>
        <taxon>asterids</taxon>
        <taxon>lamiids</taxon>
        <taxon>Lamiales</taxon>
        <taxon>Lamiaceae</taxon>
        <taxon>Nepetoideae</taxon>
        <taxon>Mentheae</taxon>
        <taxon>Salviinae</taxon>
        <taxon>Salvia</taxon>
        <taxon>Salvia subgen. Calosphace</taxon>
        <taxon>core Calosphace</taxon>
    </lineage>
</organism>
<comment type="similarity">
    <text evidence="1 8">Belongs to the RdRP family.</text>
</comment>
<evidence type="ECO:0000256" key="9">
    <source>
        <dbReference type="SAM" id="Phobius"/>
    </source>
</evidence>
<comment type="function">
    <text evidence="8">Probably involved in the RNA silencing pathway and required for the generation of small interfering RNAs (siRNAs).</text>
</comment>
<dbReference type="EC" id="2.7.7.48" evidence="8"/>
<keyword evidence="9" id="KW-0472">Membrane</keyword>
<evidence type="ECO:0000256" key="6">
    <source>
        <dbReference type="ARBA" id="ARBA00023158"/>
    </source>
</evidence>
<sequence>MEAKKRKKELSNSDHLRLPESVELAINKILVEKQLQTPLKSYARKMLREIGEQPSLEILNIIHSSKNPVTSFSGFVSKMVKKNHPIQADAILSHYNCSPLGISSPSSASPTIARCIFYFFIYFYIFGHLCSVLCVNHGESMQRTGFQNISCRLSFQDGAMGSRSCIVKDASLLSREHIEKSEPVTISPQLLILNKLEYRKLFLLLSYTKGKKLEDLLSIEDANKVYTNNSLPMKDFEHYIWDFLGSKYCEKSDRIQHLDWDSGKTHIYNCHVDPDGSNYFKGPYLNSSRTHMQRSLGDDNVLTVKFVENAEYPARKIVEEGLFVGLRRYRFFDSVKGLGKSITKGHLETGYGLWKYKALPFVIFEEFFTVKMGSGIYLERFNDLYGIYTVFKDELRKAKKNKVGRDKESTHSDVKCYFVHFDSISSHDHEEDYILFRKSVSEARGLFMHVHPGVGRLRLHRNCPEVARASKIPGLSLILSKTTKIDLDFAAIIVEIIEDIPFQDENGSIIYDEDGKPILHTDGTGYISEDLAMKCSKDLHASLHNMEISFEHLLIQCRLFHDGYAVKGTLLLNRKLEPGRIQIRPSMIKVPKDPALESEEFFTFNSLEINTIRPNRSYLSKYLIALLSYGGVPQEFFLNLLNKALEETRNVFSNMRAALRVASLHDDWAFGFIAQRMICSGVPLDEPFLQYCLGSLESSERTKLKEGRIPVNECFYLMGTADPTGVLHNDEVCVILGQISGNVLVYRNPGMHFGDIHVMKAVYIEELEEFVGNAKYGIFFSTKGQRSAAYEMATGDFDGDMYWVSRNPELLKFFKPSEPWRRLYPAPQAEKKDLQQYSSLQLEHELFQLFLDSRTPSHTMGIAADSWLTYMDRLLTLGVDRTPEINSLKEKMLKLIDIYYDAIDAPKSGKKINLPDYLKAELFPHHMGRVVENSYHSSSILGLIYDRVQEFQNGDVPGKEIWKMPCFDIPIPEDYLITWRDRYKCYCGEMANALNRSDEAKKDAADDVIKKYKQLLYDAPDMEESAKDTTVLYEESLAIYHVTYDMASSVEKCGFAWKVAGSALCSLYAWKSVAHKEKPLMMSPSVLRDLLK</sequence>
<evidence type="ECO:0000256" key="4">
    <source>
        <dbReference type="ARBA" id="ARBA00022695"/>
    </source>
</evidence>
<evidence type="ECO:0000313" key="13">
    <source>
        <dbReference type="EMBL" id="KAG6389123.1"/>
    </source>
</evidence>
<name>A0A8X8W6G6_SALSN</name>
<protein>
    <recommendedName>
        <fullName evidence="8">RNA-dependent RNA polymerase</fullName>
        <ecNumber evidence="8">2.7.7.48</ecNumber>
    </recommendedName>
</protein>
<dbReference type="InterPro" id="IPR058752">
    <property type="entry name" value="RDRP_C_head"/>
</dbReference>
<dbReference type="GO" id="GO:0003723">
    <property type="term" value="F:RNA binding"/>
    <property type="evidence" value="ECO:0007669"/>
    <property type="project" value="UniProtKB-KW"/>
</dbReference>
<comment type="caution">
    <text evidence="13">The sequence shown here is derived from an EMBL/GenBank/DDBJ whole genome shotgun (WGS) entry which is preliminary data.</text>
</comment>
<feature type="transmembrane region" description="Helical" evidence="9">
    <location>
        <begin position="116"/>
        <end position="138"/>
    </location>
</feature>
<keyword evidence="2 8" id="KW-0696">RNA-directed RNA polymerase</keyword>
<feature type="domain" description="RDRP helical" evidence="11">
    <location>
        <begin position="188"/>
        <end position="260"/>
    </location>
</feature>
<dbReference type="AlphaFoldDB" id="A0A8X8W6G6"/>
<dbReference type="Proteomes" id="UP000298416">
    <property type="component" value="Unassembled WGS sequence"/>
</dbReference>
<evidence type="ECO:0000256" key="7">
    <source>
        <dbReference type="ARBA" id="ARBA00048744"/>
    </source>
</evidence>
<dbReference type="Pfam" id="PF26253">
    <property type="entry name" value="RdRP_head"/>
    <property type="match status" value="1"/>
</dbReference>
<accession>A0A8X8W6G6</accession>
<reference evidence="13" key="1">
    <citation type="submission" date="2018-01" db="EMBL/GenBank/DDBJ databases">
        <authorList>
            <person name="Mao J.F."/>
        </authorList>
    </citation>
    <scope>NUCLEOTIDE SEQUENCE</scope>
    <source>
        <strain evidence="13">Huo1</strain>
        <tissue evidence="13">Leaf</tissue>
    </source>
</reference>
<dbReference type="PANTHER" id="PTHR23079">
    <property type="entry name" value="RNA-DEPENDENT RNA POLYMERASE"/>
    <property type="match status" value="1"/>
</dbReference>
<dbReference type="InterPro" id="IPR007855">
    <property type="entry name" value="RDRP"/>
</dbReference>
<evidence type="ECO:0000256" key="5">
    <source>
        <dbReference type="ARBA" id="ARBA00022884"/>
    </source>
</evidence>
<dbReference type="GO" id="GO:0031380">
    <property type="term" value="C:nuclear RNA-directed RNA polymerase complex"/>
    <property type="evidence" value="ECO:0007669"/>
    <property type="project" value="TreeGrafter"/>
</dbReference>
<reference evidence="13" key="2">
    <citation type="submission" date="2020-08" db="EMBL/GenBank/DDBJ databases">
        <title>Plant Genome Project.</title>
        <authorList>
            <person name="Zhang R.-G."/>
        </authorList>
    </citation>
    <scope>NUCLEOTIDE SEQUENCE</scope>
    <source>
        <strain evidence="13">Huo1</strain>
        <tissue evidence="13">Leaf</tissue>
    </source>
</reference>
<keyword evidence="6 8" id="KW-0943">RNA-mediated gene silencing</keyword>
<comment type="catalytic activity">
    <reaction evidence="7 8">
        <text>RNA(n) + a ribonucleoside 5'-triphosphate = RNA(n+1) + diphosphate</text>
        <dbReference type="Rhea" id="RHEA:21248"/>
        <dbReference type="Rhea" id="RHEA-COMP:14527"/>
        <dbReference type="Rhea" id="RHEA-COMP:17342"/>
        <dbReference type="ChEBI" id="CHEBI:33019"/>
        <dbReference type="ChEBI" id="CHEBI:61557"/>
        <dbReference type="ChEBI" id="CHEBI:140395"/>
        <dbReference type="EC" id="2.7.7.48"/>
    </reaction>
</comment>
<keyword evidence="5 8" id="KW-0694">RNA-binding</keyword>
<dbReference type="GO" id="GO:0003968">
    <property type="term" value="F:RNA-directed RNA polymerase activity"/>
    <property type="evidence" value="ECO:0007669"/>
    <property type="project" value="UniProtKB-KW"/>
</dbReference>
<keyword evidence="9" id="KW-0812">Transmembrane</keyword>
<evidence type="ECO:0000256" key="8">
    <source>
        <dbReference type="RuleBase" id="RU363098"/>
    </source>
</evidence>
<evidence type="ECO:0000259" key="10">
    <source>
        <dbReference type="Pfam" id="PF05183"/>
    </source>
</evidence>
<evidence type="ECO:0000259" key="12">
    <source>
        <dbReference type="Pfam" id="PF26253"/>
    </source>
</evidence>
<gene>
    <name evidence="13" type="ORF">SASPL_150582</name>
</gene>
<evidence type="ECO:0000256" key="1">
    <source>
        <dbReference type="ARBA" id="ARBA00005762"/>
    </source>
</evidence>
<feature type="domain" description="RDRP core" evidence="10">
    <location>
        <begin position="279"/>
        <end position="948"/>
    </location>
</feature>
<dbReference type="Pfam" id="PF05183">
    <property type="entry name" value="RdRP"/>
    <property type="match status" value="1"/>
</dbReference>
<keyword evidence="3 8" id="KW-0808">Transferase</keyword>
<dbReference type="PANTHER" id="PTHR23079:SF55">
    <property type="entry name" value="RNA-DIRECTED RNA POLYMERASE"/>
    <property type="match status" value="1"/>
</dbReference>
<feature type="domain" description="RDRP C-terminal head" evidence="12">
    <location>
        <begin position="998"/>
        <end position="1077"/>
    </location>
</feature>
<evidence type="ECO:0000259" key="11">
    <source>
        <dbReference type="Pfam" id="PF26252"/>
    </source>
</evidence>
<dbReference type="InterPro" id="IPR058751">
    <property type="entry name" value="RDRP_helical"/>
</dbReference>
<proteinExistence type="inferred from homology"/>
<evidence type="ECO:0000256" key="2">
    <source>
        <dbReference type="ARBA" id="ARBA00022484"/>
    </source>
</evidence>
<keyword evidence="4 8" id="KW-0548">Nucleotidyltransferase</keyword>
<dbReference type="EMBL" id="PNBA02000020">
    <property type="protein sequence ID" value="KAG6389123.1"/>
    <property type="molecule type" value="Genomic_DNA"/>
</dbReference>
<evidence type="ECO:0000313" key="14">
    <source>
        <dbReference type="Proteomes" id="UP000298416"/>
    </source>
</evidence>
<evidence type="ECO:0000256" key="3">
    <source>
        <dbReference type="ARBA" id="ARBA00022679"/>
    </source>
</evidence>
<keyword evidence="14" id="KW-1185">Reference proteome</keyword>
<dbReference type="GO" id="GO:0030422">
    <property type="term" value="P:siRNA processing"/>
    <property type="evidence" value="ECO:0007669"/>
    <property type="project" value="TreeGrafter"/>
</dbReference>
<dbReference type="Pfam" id="PF26252">
    <property type="entry name" value="RdRP_helical"/>
    <property type="match status" value="1"/>
</dbReference>